<evidence type="ECO:0000256" key="3">
    <source>
        <dbReference type="ARBA" id="ARBA00023125"/>
    </source>
</evidence>
<reference evidence="7 8" key="1">
    <citation type="submission" date="2018-07" db="EMBL/GenBank/DDBJ databases">
        <title>Genomic Encyclopedia of Type Strains, Phase III (KMG-III): the genomes of soil and plant-associated and newly described type strains.</title>
        <authorList>
            <person name="Whitman W."/>
        </authorList>
    </citation>
    <scope>NUCLEOTIDE SEQUENCE [LARGE SCALE GENOMIC DNA]</scope>
    <source>
        <strain evidence="7 8">CECT 8236</strain>
    </source>
</reference>
<evidence type="ECO:0000256" key="1">
    <source>
        <dbReference type="ARBA" id="ARBA00022491"/>
    </source>
</evidence>
<keyword evidence="8" id="KW-1185">Reference proteome</keyword>
<dbReference type="GO" id="GO:0000976">
    <property type="term" value="F:transcription cis-regulatory region binding"/>
    <property type="evidence" value="ECO:0007669"/>
    <property type="project" value="TreeGrafter"/>
</dbReference>
<dbReference type="InterPro" id="IPR028082">
    <property type="entry name" value="Peripla_BP_I"/>
</dbReference>
<evidence type="ECO:0000259" key="6">
    <source>
        <dbReference type="PROSITE" id="PS50943"/>
    </source>
</evidence>
<dbReference type="SUPFAM" id="SSF53822">
    <property type="entry name" value="Periplasmic binding protein-like I"/>
    <property type="match status" value="1"/>
</dbReference>
<protein>
    <submittedName>
        <fullName evidence="7">LacI family transcriptional regulator</fullName>
    </submittedName>
</protein>
<comment type="caution">
    <text evidence="7">The sequence shown here is derived from an EMBL/GenBank/DDBJ whole genome shotgun (WGS) entry which is preliminary data.</text>
</comment>
<dbReference type="SUPFAM" id="SSF47413">
    <property type="entry name" value="lambda repressor-like DNA-binding domains"/>
    <property type="match status" value="1"/>
</dbReference>
<keyword evidence="3" id="KW-0238">DNA-binding</keyword>
<dbReference type="CDD" id="cd01392">
    <property type="entry name" value="HTH_LacI"/>
    <property type="match status" value="1"/>
</dbReference>
<evidence type="ECO:0000256" key="2">
    <source>
        <dbReference type="ARBA" id="ARBA00023015"/>
    </source>
</evidence>
<evidence type="ECO:0000256" key="4">
    <source>
        <dbReference type="ARBA" id="ARBA00023163"/>
    </source>
</evidence>
<proteinExistence type="predicted"/>
<evidence type="ECO:0000259" key="5">
    <source>
        <dbReference type="PROSITE" id="PS50932"/>
    </source>
</evidence>
<dbReference type="GO" id="GO:0003700">
    <property type="term" value="F:DNA-binding transcription factor activity"/>
    <property type="evidence" value="ECO:0007669"/>
    <property type="project" value="TreeGrafter"/>
</dbReference>
<dbReference type="Gene3D" id="3.40.50.2300">
    <property type="match status" value="2"/>
</dbReference>
<name>A0A3D9I3R2_9BACL</name>
<feature type="domain" description="HTH cro/C1-type" evidence="6">
    <location>
        <begin position="3"/>
        <end position="50"/>
    </location>
</feature>
<dbReference type="Gene3D" id="1.10.260.40">
    <property type="entry name" value="lambda repressor-like DNA-binding domains"/>
    <property type="match status" value="1"/>
</dbReference>
<dbReference type="PRINTS" id="PR00036">
    <property type="entry name" value="HTHLACI"/>
</dbReference>
<dbReference type="PANTHER" id="PTHR30146:SF95">
    <property type="entry name" value="RIBOSE OPERON REPRESSOR"/>
    <property type="match status" value="1"/>
</dbReference>
<evidence type="ECO:0000313" key="7">
    <source>
        <dbReference type="EMBL" id="RED56311.1"/>
    </source>
</evidence>
<dbReference type="Proteomes" id="UP000256869">
    <property type="component" value="Unassembled WGS sequence"/>
</dbReference>
<dbReference type="InterPro" id="IPR001387">
    <property type="entry name" value="Cro/C1-type_HTH"/>
</dbReference>
<accession>A0A3D9I3R2</accession>
<dbReference type="EMBL" id="QRDY01000014">
    <property type="protein sequence ID" value="RED56311.1"/>
    <property type="molecule type" value="Genomic_DNA"/>
</dbReference>
<gene>
    <name evidence="7" type="ORF">DFP95_11486</name>
</gene>
<organism evidence="7 8">
    <name type="scientific">Cohnella lupini</name>
    <dbReference type="NCBI Taxonomy" id="1294267"/>
    <lineage>
        <taxon>Bacteria</taxon>
        <taxon>Bacillati</taxon>
        <taxon>Bacillota</taxon>
        <taxon>Bacilli</taxon>
        <taxon>Bacillales</taxon>
        <taxon>Paenibacillaceae</taxon>
        <taxon>Cohnella</taxon>
    </lineage>
</organism>
<dbReference type="RefSeq" id="WP_115994524.1">
    <property type="nucleotide sequence ID" value="NZ_QRDY01000014.1"/>
</dbReference>
<feature type="domain" description="HTH lacI-type" evidence="5">
    <location>
        <begin position="2"/>
        <end position="56"/>
    </location>
</feature>
<keyword evidence="1" id="KW-0678">Repressor</keyword>
<dbReference type="PANTHER" id="PTHR30146">
    <property type="entry name" value="LACI-RELATED TRANSCRIPTIONAL REPRESSOR"/>
    <property type="match status" value="1"/>
</dbReference>
<dbReference type="Pfam" id="PF13377">
    <property type="entry name" value="Peripla_BP_3"/>
    <property type="match status" value="1"/>
</dbReference>
<dbReference type="PROSITE" id="PS50943">
    <property type="entry name" value="HTH_CROC1"/>
    <property type="match status" value="1"/>
</dbReference>
<evidence type="ECO:0000313" key="8">
    <source>
        <dbReference type="Proteomes" id="UP000256869"/>
    </source>
</evidence>
<dbReference type="SMART" id="SM00354">
    <property type="entry name" value="HTH_LACI"/>
    <property type="match status" value="1"/>
</dbReference>
<dbReference type="OrthoDB" id="9796186at2"/>
<dbReference type="CDD" id="cd06291">
    <property type="entry name" value="PBP1_Qymf-like"/>
    <property type="match status" value="1"/>
</dbReference>
<sequence>MPSIDDVAKKAGVSVTTVSRVLNNRGYISSATREKVYQVMKEINYQPNELARSLFRKKSNLIGLIIPEIAHPFFSELTQFIEHYAFQNGYKLLLCNSEHDRAKEKEYIDMLKKNQVDGIIMGSMLQETDDYLELNLPLVSFDRSIADHIPLVSSDNYNGGELAAKILIEKGCRRLAFVYGGIKGYSGDLLNNKSMLAGLRYDGYSKECKKRDIQSTDFHLEINRFANQQSTVEQLMRFFQENDSIDGIFATSDIIAACAIQACSKMNLKIPDDVKIVGYDDVLLASLIAPAGLTSIRQPIEAMAKQSIDLIIKQIQGEQVEKKYTLEVTLAERGTT</sequence>
<dbReference type="PROSITE" id="PS00356">
    <property type="entry name" value="HTH_LACI_1"/>
    <property type="match status" value="1"/>
</dbReference>
<dbReference type="InterPro" id="IPR010982">
    <property type="entry name" value="Lambda_DNA-bd_dom_sf"/>
</dbReference>
<dbReference type="PROSITE" id="PS50932">
    <property type="entry name" value="HTH_LACI_2"/>
    <property type="match status" value="1"/>
</dbReference>
<dbReference type="InterPro" id="IPR000843">
    <property type="entry name" value="HTH_LacI"/>
</dbReference>
<keyword evidence="2" id="KW-0805">Transcription regulation</keyword>
<dbReference type="AlphaFoldDB" id="A0A3D9I3R2"/>
<dbReference type="InterPro" id="IPR046335">
    <property type="entry name" value="LacI/GalR-like_sensor"/>
</dbReference>
<keyword evidence="4" id="KW-0804">Transcription</keyword>
<dbReference type="Pfam" id="PF00356">
    <property type="entry name" value="LacI"/>
    <property type="match status" value="1"/>
</dbReference>